<name>A0A1J8P9T5_9COXI</name>
<dbReference type="GO" id="GO:0008967">
    <property type="term" value="F:phosphoglycolate phosphatase activity"/>
    <property type="evidence" value="ECO:0007669"/>
    <property type="project" value="TreeGrafter"/>
</dbReference>
<dbReference type="SFLD" id="SFLDG01135">
    <property type="entry name" value="C1.5.6:_HAD__Beta-PGM__Phospha"/>
    <property type="match status" value="1"/>
</dbReference>
<dbReference type="SFLD" id="SFLDG01129">
    <property type="entry name" value="C1.5:_HAD__Beta-PGM__Phosphata"/>
    <property type="match status" value="1"/>
</dbReference>
<dbReference type="InterPro" id="IPR036412">
    <property type="entry name" value="HAD-like_sf"/>
</dbReference>
<dbReference type="GO" id="GO:0006281">
    <property type="term" value="P:DNA repair"/>
    <property type="evidence" value="ECO:0007669"/>
    <property type="project" value="TreeGrafter"/>
</dbReference>
<dbReference type="InterPro" id="IPR050155">
    <property type="entry name" value="HAD-like_hydrolase_sf"/>
</dbReference>
<dbReference type="OrthoDB" id="9776368at2"/>
<gene>
    <name evidence="5" type="ORF">A1D18_04550</name>
</gene>
<dbReference type="InterPro" id="IPR023198">
    <property type="entry name" value="PGP-like_dom2"/>
</dbReference>
<comment type="caution">
    <text evidence="5">The sequence shown here is derived from an EMBL/GenBank/DDBJ whole genome shotgun (WGS) entry which is preliminary data.</text>
</comment>
<evidence type="ECO:0008006" key="7">
    <source>
        <dbReference type="Google" id="ProtNLM"/>
    </source>
</evidence>
<keyword evidence="4" id="KW-0119">Carbohydrate metabolism</keyword>
<evidence type="ECO:0000313" key="5">
    <source>
        <dbReference type="EMBL" id="OIZ94135.1"/>
    </source>
</evidence>
<dbReference type="GO" id="GO:0005829">
    <property type="term" value="C:cytosol"/>
    <property type="evidence" value="ECO:0007669"/>
    <property type="project" value="TreeGrafter"/>
</dbReference>
<evidence type="ECO:0000256" key="1">
    <source>
        <dbReference type="ARBA" id="ARBA00022723"/>
    </source>
</evidence>
<dbReference type="InterPro" id="IPR023214">
    <property type="entry name" value="HAD_sf"/>
</dbReference>
<dbReference type="STRING" id="1225476.A1D18_04550"/>
<dbReference type="EMBL" id="LUKY01000033">
    <property type="protein sequence ID" value="OIZ94135.1"/>
    <property type="molecule type" value="Genomic_DNA"/>
</dbReference>
<evidence type="ECO:0000256" key="3">
    <source>
        <dbReference type="ARBA" id="ARBA00022842"/>
    </source>
</evidence>
<evidence type="ECO:0000256" key="2">
    <source>
        <dbReference type="ARBA" id="ARBA00022801"/>
    </source>
</evidence>
<proteinExistence type="predicted"/>
<dbReference type="Proteomes" id="UP000183924">
    <property type="component" value="Unassembled WGS sequence"/>
</dbReference>
<keyword evidence="2" id="KW-0378">Hydrolase</keyword>
<sequence length="231" mass="25540">MPYSTLKHAKINGILFDLDGTLLDTAADLAAALNQILKSQHVKPLSIDEVRPAISSGVAGLLNLGLRVTVKDPTFPVLRTQFLDYYHQHICVHTHLFPGVENLINYLQEEKWPWGIVTNKSALLTKHLIKKFPLLSKAKCIIAGDTLQYSKPHPQPLLHACKCIACLPENCVYVGDAKRDIEAANAAGMYSFIALYGYISDKENINSWNASASIASPLDIINYLKQTQSTI</sequence>
<dbReference type="InterPro" id="IPR041492">
    <property type="entry name" value="HAD_2"/>
</dbReference>
<dbReference type="NCBIfam" id="TIGR01549">
    <property type="entry name" value="HAD-SF-IA-v1"/>
    <property type="match status" value="1"/>
</dbReference>
<keyword evidence="3" id="KW-0460">Magnesium</keyword>
<dbReference type="RefSeq" id="WP_071662628.1">
    <property type="nucleotide sequence ID" value="NZ_LUKY01000033.1"/>
</dbReference>
<dbReference type="InterPro" id="IPR006439">
    <property type="entry name" value="HAD-SF_hydro_IA"/>
</dbReference>
<evidence type="ECO:0000256" key="4">
    <source>
        <dbReference type="ARBA" id="ARBA00023277"/>
    </source>
</evidence>
<dbReference type="SFLD" id="SFLDS00003">
    <property type="entry name" value="Haloacid_Dehalogenase"/>
    <property type="match status" value="1"/>
</dbReference>
<keyword evidence="6" id="KW-1185">Reference proteome</keyword>
<accession>A0A1J8P9T5</accession>
<reference evidence="5 6" key="1">
    <citation type="submission" date="2016-03" db="EMBL/GenBank/DDBJ databases">
        <title>Comparative genomics of Rickettsiella.</title>
        <authorList>
            <person name="Chandler C."/>
            <person name="Wang Y."/>
        </authorList>
    </citation>
    <scope>NUCLEOTIDE SEQUENCE [LARGE SCALE GENOMIC DNA]</scope>
    <source>
        <strain evidence="5 6">RCFS May 2013</strain>
    </source>
</reference>
<dbReference type="NCBIfam" id="TIGR01509">
    <property type="entry name" value="HAD-SF-IA-v3"/>
    <property type="match status" value="1"/>
</dbReference>
<dbReference type="GO" id="GO:0046872">
    <property type="term" value="F:metal ion binding"/>
    <property type="evidence" value="ECO:0007669"/>
    <property type="project" value="UniProtKB-KW"/>
</dbReference>
<dbReference type="Gene3D" id="3.40.50.1000">
    <property type="entry name" value="HAD superfamily/HAD-like"/>
    <property type="match status" value="1"/>
</dbReference>
<dbReference type="Pfam" id="PF13419">
    <property type="entry name" value="HAD_2"/>
    <property type="match status" value="1"/>
</dbReference>
<dbReference type="Gene3D" id="1.10.150.240">
    <property type="entry name" value="Putative phosphatase, domain 2"/>
    <property type="match status" value="1"/>
</dbReference>
<evidence type="ECO:0000313" key="6">
    <source>
        <dbReference type="Proteomes" id="UP000183924"/>
    </source>
</evidence>
<dbReference type="SUPFAM" id="SSF56784">
    <property type="entry name" value="HAD-like"/>
    <property type="match status" value="1"/>
</dbReference>
<dbReference type="PANTHER" id="PTHR43434:SF23">
    <property type="entry name" value="PHOSPHOGLYCOLATE PHOSPHATASE"/>
    <property type="match status" value="1"/>
</dbReference>
<dbReference type="PANTHER" id="PTHR43434">
    <property type="entry name" value="PHOSPHOGLYCOLATE PHOSPHATASE"/>
    <property type="match status" value="1"/>
</dbReference>
<organism evidence="5 6">
    <name type="scientific">Candidatus Rickettsiella isopodorum</name>
    <dbReference type="NCBI Taxonomy" id="1225476"/>
    <lineage>
        <taxon>Bacteria</taxon>
        <taxon>Pseudomonadati</taxon>
        <taxon>Pseudomonadota</taxon>
        <taxon>Gammaproteobacteria</taxon>
        <taxon>Legionellales</taxon>
        <taxon>Coxiellaceae</taxon>
        <taxon>Rickettsiella</taxon>
    </lineage>
</organism>
<keyword evidence="1" id="KW-0479">Metal-binding</keyword>
<dbReference type="AlphaFoldDB" id="A0A1J8P9T5"/>
<protein>
    <recommendedName>
        <fullName evidence="7">Phosphoglycolate phosphatase</fullName>
    </recommendedName>
</protein>